<evidence type="ECO:0000256" key="1">
    <source>
        <dbReference type="SAM" id="MobiDB-lite"/>
    </source>
</evidence>
<feature type="region of interest" description="Disordered" evidence="1">
    <location>
        <begin position="1"/>
        <end position="26"/>
    </location>
</feature>
<dbReference type="AlphaFoldDB" id="A0A437LZK0"/>
<name>A0A437LZK0_9PROT</name>
<dbReference type="RefSeq" id="WP_127790010.1">
    <property type="nucleotide sequence ID" value="NZ_SACL01000012.1"/>
</dbReference>
<reference evidence="2 3" key="1">
    <citation type="submission" date="2019-01" db="EMBL/GenBank/DDBJ databases">
        <authorList>
            <person name="Chen W.-M."/>
        </authorList>
    </citation>
    <scope>NUCLEOTIDE SEQUENCE [LARGE SCALE GENOMIC DNA]</scope>
    <source>
        <strain evidence="2 3">CCP-6</strain>
    </source>
</reference>
<evidence type="ECO:0000313" key="3">
    <source>
        <dbReference type="Proteomes" id="UP000282957"/>
    </source>
</evidence>
<sequence>MTDFRDPSPSDLADWGDRPRTPPAHIDGMRLVSKDEFFTTVGALNVHPRSLETFRSTWEASNTRKVLGYSYPGWRNPGDTKAYFVCARTFPALAAARGEVRS</sequence>
<proteinExistence type="predicted"/>
<gene>
    <name evidence="2" type="ORF">EOD42_23360</name>
</gene>
<evidence type="ECO:0000313" key="2">
    <source>
        <dbReference type="EMBL" id="RVT90743.1"/>
    </source>
</evidence>
<dbReference type="EMBL" id="SACL01000012">
    <property type="protein sequence ID" value="RVT90743.1"/>
    <property type="molecule type" value="Genomic_DNA"/>
</dbReference>
<keyword evidence="3" id="KW-1185">Reference proteome</keyword>
<dbReference type="Proteomes" id="UP000282957">
    <property type="component" value="Unassembled WGS sequence"/>
</dbReference>
<protein>
    <submittedName>
        <fullName evidence="2">Uncharacterized protein</fullName>
    </submittedName>
</protein>
<dbReference type="OrthoDB" id="9972710at2"/>
<accession>A0A437LZK0</accession>
<organism evidence="2 3">
    <name type="scientific">Rhodovarius crocodyli</name>
    <dbReference type="NCBI Taxonomy" id="1979269"/>
    <lineage>
        <taxon>Bacteria</taxon>
        <taxon>Pseudomonadati</taxon>
        <taxon>Pseudomonadota</taxon>
        <taxon>Alphaproteobacteria</taxon>
        <taxon>Acetobacterales</taxon>
        <taxon>Roseomonadaceae</taxon>
        <taxon>Rhodovarius</taxon>
    </lineage>
</organism>
<comment type="caution">
    <text evidence="2">The sequence shown here is derived from an EMBL/GenBank/DDBJ whole genome shotgun (WGS) entry which is preliminary data.</text>
</comment>